<comment type="subcellular location">
    <subcellularLocation>
        <location evidence="1 9">Cell membrane</location>
        <topology evidence="1 9">Multi-pass membrane protein</topology>
    </subcellularLocation>
</comment>
<dbReference type="STRING" id="1385699.A7A78_03295"/>
<keyword evidence="12" id="KW-1185">Reference proteome</keyword>
<keyword evidence="6 9" id="KW-0812">Transmembrane</keyword>
<evidence type="ECO:0000256" key="4">
    <source>
        <dbReference type="ARBA" id="ARBA00022448"/>
    </source>
</evidence>
<evidence type="ECO:0000256" key="3">
    <source>
        <dbReference type="ARBA" id="ARBA00016864"/>
    </source>
</evidence>
<evidence type="ECO:0000256" key="2">
    <source>
        <dbReference type="ARBA" id="ARBA00007069"/>
    </source>
</evidence>
<evidence type="ECO:0000313" key="12">
    <source>
        <dbReference type="Proteomes" id="UP000077552"/>
    </source>
</evidence>
<dbReference type="InterPro" id="IPR000515">
    <property type="entry name" value="MetI-like"/>
</dbReference>
<dbReference type="GO" id="GO:0005315">
    <property type="term" value="F:phosphate transmembrane transporter activity"/>
    <property type="evidence" value="ECO:0007669"/>
    <property type="project" value="InterPro"/>
</dbReference>
<feature type="transmembrane region" description="Helical" evidence="9">
    <location>
        <begin position="251"/>
        <end position="271"/>
    </location>
</feature>
<evidence type="ECO:0000259" key="10">
    <source>
        <dbReference type="PROSITE" id="PS50928"/>
    </source>
</evidence>
<feature type="transmembrane region" description="Helical" evidence="9">
    <location>
        <begin position="107"/>
        <end position="127"/>
    </location>
</feature>
<evidence type="ECO:0000256" key="6">
    <source>
        <dbReference type="ARBA" id="ARBA00022692"/>
    </source>
</evidence>
<evidence type="ECO:0000256" key="1">
    <source>
        <dbReference type="ARBA" id="ARBA00004651"/>
    </source>
</evidence>
<dbReference type="SUPFAM" id="SSF161098">
    <property type="entry name" value="MetI-like"/>
    <property type="match status" value="1"/>
</dbReference>
<evidence type="ECO:0000256" key="7">
    <source>
        <dbReference type="ARBA" id="ARBA00022989"/>
    </source>
</evidence>
<dbReference type="GO" id="GO:0035435">
    <property type="term" value="P:phosphate ion transmembrane transport"/>
    <property type="evidence" value="ECO:0007669"/>
    <property type="project" value="InterPro"/>
</dbReference>
<feature type="transmembrane region" description="Helical" evidence="9">
    <location>
        <begin position="12"/>
        <end position="34"/>
    </location>
</feature>
<evidence type="ECO:0000256" key="8">
    <source>
        <dbReference type="ARBA" id="ARBA00023136"/>
    </source>
</evidence>
<comment type="similarity">
    <text evidence="2 9">Belongs to the binding-protein-dependent transport system permease family. CysTW subfamily.</text>
</comment>
<gene>
    <name evidence="11" type="ORF">A7A78_03295</name>
</gene>
<dbReference type="RefSeq" id="WP_068761703.1">
    <property type="nucleotide sequence ID" value="NZ_LXIE01000012.1"/>
</dbReference>
<dbReference type="PANTHER" id="PTHR43470">
    <property type="entry name" value="PHOSPHATE TRANSPORT SYSTEM PERMEASE PROTEIN PSTA-RELATED"/>
    <property type="match status" value="1"/>
</dbReference>
<keyword evidence="4" id="KW-0813">Transport</keyword>
<keyword evidence="7 9" id="KW-1133">Transmembrane helix</keyword>
<dbReference type="Pfam" id="PF00528">
    <property type="entry name" value="BPD_transp_1"/>
    <property type="match status" value="1"/>
</dbReference>
<dbReference type="PANTHER" id="PTHR43470:SF3">
    <property type="entry name" value="PHOSPHATE TRANSPORT SYSTEM PERMEASE PROTEIN PSTA-RELATED"/>
    <property type="match status" value="1"/>
</dbReference>
<dbReference type="InterPro" id="IPR005672">
    <property type="entry name" value="Phosphate_PstA"/>
</dbReference>
<dbReference type="CDD" id="cd06261">
    <property type="entry name" value="TM_PBP2"/>
    <property type="match status" value="1"/>
</dbReference>
<dbReference type="Proteomes" id="UP000077552">
    <property type="component" value="Unassembled WGS sequence"/>
</dbReference>
<sequence length="281" mass="30784">MDRKLKNSIFKMLIWAAACVAIGILVFLITVLFYKGFQSISVDFLISESKNFGSEGGVFYQIIGSVLLTLCAAIISFPLSLGFAIYKSEYVKNKYLQNFTDTIIYSLNGIPSIIFGIFGLILFVNFFNTGVSWFVGGIILAIMILPTVILSSYQSINSIPNSYRENALSLGLTKWQVIKTVIFPRAISGGFTGLLLGLARAIGETAPIMFIATAFSGVTFPNGLFEPVSSLPTHILSLAQQATNPDALENAWGSSLVLILLVFSFSISAFVRRLQYSKLKY</sequence>
<feature type="domain" description="ABC transmembrane type-1" evidence="10">
    <location>
        <begin position="62"/>
        <end position="269"/>
    </location>
</feature>
<dbReference type="Gene3D" id="1.10.3720.10">
    <property type="entry name" value="MetI-like"/>
    <property type="match status" value="1"/>
</dbReference>
<keyword evidence="8 9" id="KW-0472">Membrane</keyword>
<dbReference type="NCBIfam" id="TIGR00974">
    <property type="entry name" value="3a0107s02c"/>
    <property type="match status" value="1"/>
</dbReference>
<dbReference type="AlphaFoldDB" id="A0A1A9LDS3"/>
<feature type="transmembrane region" description="Helical" evidence="9">
    <location>
        <begin position="177"/>
        <end position="199"/>
    </location>
</feature>
<feature type="transmembrane region" description="Helical" evidence="9">
    <location>
        <begin position="133"/>
        <end position="156"/>
    </location>
</feature>
<accession>A0A1A9LDS3</accession>
<dbReference type="OrthoDB" id="9807065at2"/>
<organism evidence="11 12">
    <name type="scientific">Aequorivita soesokkakensis</name>
    <dbReference type="NCBI Taxonomy" id="1385699"/>
    <lineage>
        <taxon>Bacteria</taxon>
        <taxon>Pseudomonadati</taxon>
        <taxon>Bacteroidota</taxon>
        <taxon>Flavobacteriia</taxon>
        <taxon>Flavobacteriales</taxon>
        <taxon>Flavobacteriaceae</taxon>
        <taxon>Aequorivita</taxon>
    </lineage>
</organism>
<feature type="transmembrane region" description="Helical" evidence="9">
    <location>
        <begin position="58"/>
        <end position="86"/>
    </location>
</feature>
<dbReference type="GO" id="GO:0005886">
    <property type="term" value="C:plasma membrane"/>
    <property type="evidence" value="ECO:0007669"/>
    <property type="project" value="UniProtKB-SubCell"/>
</dbReference>
<dbReference type="InterPro" id="IPR035906">
    <property type="entry name" value="MetI-like_sf"/>
</dbReference>
<keyword evidence="5 9" id="KW-1003">Cell membrane</keyword>
<protein>
    <recommendedName>
        <fullName evidence="3 9">Phosphate transport system permease protein PstA</fullName>
    </recommendedName>
</protein>
<dbReference type="PROSITE" id="PS50928">
    <property type="entry name" value="ABC_TM1"/>
    <property type="match status" value="1"/>
</dbReference>
<proteinExistence type="inferred from homology"/>
<evidence type="ECO:0000313" key="11">
    <source>
        <dbReference type="EMBL" id="OAD91529.1"/>
    </source>
</evidence>
<evidence type="ECO:0000256" key="9">
    <source>
        <dbReference type="RuleBase" id="RU363043"/>
    </source>
</evidence>
<comment type="caution">
    <text evidence="11">The sequence shown here is derived from an EMBL/GenBank/DDBJ whole genome shotgun (WGS) entry which is preliminary data.</text>
</comment>
<evidence type="ECO:0000256" key="5">
    <source>
        <dbReference type="ARBA" id="ARBA00022475"/>
    </source>
</evidence>
<reference evidence="11 12" key="1">
    <citation type="submission" date="2016-05" db="EMBL/GenBank/DDBJ databases">
        <title>Genome sequencing of Vitellibacter soesokkakensis RSSK-12.</title>
        <authorList>
            <person name="Thevarajoo S."/>
            <person name="Selvaratnam C."/>
            <person name="Goh K.M."/>
            <person name="Chan K.-G."/>
            <person name="Chong C.S."/>
        </authorList>
    </citation>
    <scope>NUCLEOTIDE SEQUENCE [LARGE SCALE GENOMIC DNA]</scope>
    <source>
        <strain evidence="11 12">RSSK-12</strain>
    </source>
</reference>
<dbReference type="EMBL" id="LXIE01000012">
    <property type="protein sequence ID" value="OAD91529.1"/>
    <property type="molecule type" value="Genomic_DNA"/>
</dbReference>
<name>A0A1A9LDS3_9FLAO</name>